<proteinExistence type="predicted"/>
<dbReference type="HOGENOM" id="CLU_024970_3_3_6"/>
<dbReference type="RefSeq" id="WP_005235944.1">
    <property type="nucleotide sequence ID" value="NZ_CP083658.1"/>
</dbReference>
<dbReference type="AlphaFoldDB" id="N9MH28"/>
<dbReference type="OrthoDB" id="9807853at2"/>
<comment type="caution">
    <text evidence="2">The sequence shown here is derived from an EMBL/GenBank/DDBJ whole genome shotgun (WGS) entry which is preliminary data.</text>
</comment>
<organism evidence="2 3">
    <name type="scientific">Acinetobacter variabilis</name>
    <dbReference type="NCBI Taxonomy" id="70346"/>
    <lineage>
        <taxon>Bacteria</taxon>
        <taxon>Pseudomonadati</taxon>
        <taxon>Pseudomonadota</taxon>
        <taxon>Gammaproteobacteria</taxon>
        <taxon>Moraxellales</taxon>
        <taxon>Moraxellaceae</taxon>
        <taxon>Acinetobacter</taxon>
    </lineage>
</organism>
<dbReference type="InterPro" id="IPR007421">
    <property type="entry name" value="Schlafen_AlbA_2_dom"/>
</dbReference>
<reference evidence="2 3" key="1">
    <citation type="submission" date="2013-02" db="EMBL/GenBank/DDBJ databases">
        <title>The Genome Sequence of Acinetobacter sp. NIPH 2171.</title>
        <authorList>
            <consortium name="The Broad Institute Genome Sequencing Platform"/>
            <consortium name="The Broad Institute Genome Sequencing Center for Infectious Disease"/>
            <person name="Cerqueira G."/>
            <person name="Feldgarden M."/>
            <person name="Courvalin P."/>
            <person name="Perichon B."/>
            <person name="Grillot-Courvalin C."/>
            <person name="Clermont D."/>
            <person name="Rocha E."/>
            <person name="Yoon E.-J."/>
            <person name="Nemec A."/>
            <person name="Walker B."/>
            <person name="Young S.K."/>
            <person name="Zeng Q."/>
            <person name="Gargeya S."/>
            <person name="Fitzgerald M."/>
            <person name="Haas B."/>
            <person name="Abouelleil A."/>
            <person name="Alvarado L."/>
            <person name="Arachchi H.M."/>
            <person name="Berlin A.M."/>
            <person name="Chapman S.B."/>
            <person name="Dewar J."/>
            <person name="Goldberg J."/>
            <person name="Griggs A."/>
            <person name="Gujja S."/>
            <person name="Hansen M."/>
            <person name="Howarth C."/>
            <person name="Imamovic A."/>
            <person name="Larimer J."/>
            <person name="McCowan C."/>
            <person name="Murphy C."/>
            <person name="Neiman D."/>
            <person name="Pearson M."/>
            <person name="Priest M."/>
            <person name="Roberts A."/>
            <person name="Saif S."/>
            <person name="Shea T."/>
            <person name="Sisk P."/>
            <person name="Sykes S."/>
            <person name="Wortman J."/>
            <person name="Nusbaum C."/>
            <person name="Birren B."/>
        </authorList>
    </citation>
    <scope>NUCLEOTIDE SEQUENCE [LARGE SCALE GENOMIC DNA]</scope>
    <source>
        <strain evidence="2 3">NIPH 2171</strain>
    </source>
</reference>
<dbReference type="PATRIC" id="fig|1217693.3.peg.2239"/>
<dbReference type="STRING" id="70346.F897_02315"/>
<evidence type="ECO:0000313" key="3">
    <source>
        <dbReference type="Proteomes" id="UP000013101"/>
    </source>
</evidence>
<sequence>MFDKKKAINLISREQAIEVCERQEDDFFDLKSKRAKINVIEEIVVAFANSEGGEVAIGIEDKKTNPDDHYKRWSGYESIEHYNDIIHALSRLDPVVDFDYWYLSVEGSYGNYVLYIKVHTDHQVHQTAANEVFTRKNAGNIKVKNKALQALYFEKGVHSFEDQVLNSVNPEEVVDSDVLSNYINDLKLTNKDNLNFLIKERLISERDWFPIVASILLFSQSCSSILPQAALRVTRYESIDGDELRDIMQNEDSKLFEGNILEILQQSFEFIKSVLDKIYLWGLEGRKTPKYPDEAIWEILVNCLIHRDYSIQDSVHVKIFDNQISFESPGKLPGMIKVDNILDNRFSRNPKIVRLLSKSKQAPNKELGEGLNTATVKMSELGLRKPEFKEENNKFIACLYHVYDMEPEILIRKFKDIVPDGFTRLHARHLFGLNPDQTSNELQKLKEKKIINFDTEQRVWHCI</sequence>
<dbReference type="EMBL" id="APRS01000014">
    <property type="protein sequence ID" value="ENX07908.1"/>
    <property type="molecule type" value="Genomic_DNA"/>
</dbReference>
<gene>
    <name evidence="2" type="ORF">F897_02315</name>
</gene>
<protein>
    <recommendedName>
        <fullName evidence="1">Schlafen AlbA-2 domain-containing protein</fullName>
    </recommendedName>
</protein>
<dbReference type="InterPro" id="IPR038475">
    <property type="entry name" value="RecG_C_sf"/>
</dbReference>
<evidence type="ECO:0000313" key="2">
    <source>
        <dbReference type="EMBL" id="ENX07908.1"/>
    </source>
</evidence>
<feature type="domain" description="Schlafen AlbA-2" evidence="1">
    <location>
        <begin position="24"/>
        <end position="143"/>
    </location>
</feature>
<dbReference type="PANTHER" id="PTHR30595">
    <property type="entry name" value="GLPR-RELATED TRANSCRIPTIONAL REPRESSOR"/>
    <property type="match status" value="1"/>
</dbReference>
<accession>N9MH28</accession>
<dbReference type="Gene3D" id="3.30.950.30">
    <property type="entry name" value="Schlafen, AAA domain"/>
    <property type="match status" value="1"/>
</dbReference>
<dbReference type="InterPro" id="IPR038461">
    <property type="entry name" value="Schlafen_AlbA_2_dom_sf"/>
</dbReference>
<dbReference type="PANTHER" id="PTHR30595:SF6">
    <property type="entry name" value="SCHLAFEN ALBA-2 DOMAIN-CONTAINING PROTEIN"/>
    <property type="match status" value="1"/>
</dbReference>
<evidence type="ECO:0000259" key="1">
    <source>
        <dbReference type="Pfam" id="PF04326"/>
    </source>
</evidence>
<dbReference type="Pfam" id="PF04326">
    <property type="entry name" value="SLFN_AlbA_2"/>
    <property type="match status" value="1"/>
</dbReference>
<name>N9MH28_9GAMM</name>
<dbReference type="Gene3D" id="3.30.565.60">
    <property type="match status" value="1"/>
</dbReference>
<dbReference type="Proteomes" id="UP000013101">
    <property type="component" value="Unassembled WGS sequence"/>
</dbReference>
<dbReference type="Pfam" id="PF13749">
    <property type="entry name" value="HATPase_c_4"/>
    <property type="match status" value="1"/>
</dbReference>